<accession>A0A7C3PGW3</accession>
<dbReference type="InterPro" id="IPR014951">
    <property type="entry name" value="DUF1822"/>
</dbReference>
<reference evidence="1" key="1">
    <citation type="journal article" date="2020" name="mSystems">
        <title>Genome- and Community-Level Interaction Insights into Carbon Utilization and Element Cycling Functions of Hydrothermarchaeota in Hydrothermal Sediment.</title>
        <authorList>
            <person name="Zhou Z."/>
            <person name="Liu Y."/>
            <person name="Xu W."/>
            <person name="Pan J."/>
            <person name="Luo Z.H."/>
            <person name="Li M."/>
        </authorList>
    </citation>
    <scope>NUCLEOTIDE SEQUENCE [LARGE SCALE GENOMIC DNA]</scope>
    <source>
        <strain evidence="1">SpSt-418</strain>
    </source>
</reference>
<dbReference type="EMBL" id="DSRU01000255">
    <property type="protein sequence ID" value="HFM99555.1"/>
    <property type="molecule type" value="Genomic_DNA"/>
</dbReference>
<evidence type="ECO:0000313" key="1">
    <source>
        <dbReference type="EMBL" id="HFM99555.1"/>
    </source>
</evidence>
<gene>
    <name evidence="1" type="ORF">ENR64_17700</name>
</gene>
<proteinExistence type="predicted"/>
<protein>
    <submittedName>
        <fullName evidence="1">DUF1822 family protein</fullName>
    </submittedName>
</protein>
<name>A0A7C3PGW3_9CYAN</name>
<dbReference type="AlphaFoldDB" id="A0A7C3PGW3"/>
<organism evidence="1">
    <name type="scientific">Oscillatoriales cyanobacterium SpSt-418</name>
    <dbReference type="NCBI Taxonomy" id="2282169"/>
    <lineage>
        <taxon>Bacteria</taxon>
        <taxon>Bacillati</taxon>
        <taxon>Cyanobacteriota</taxon>
        <taxon>Cyanophyceae</taxon>
        <taxon>Oscillatoriophycideae</taxon>
        <taxon>Oscillatoriales</taxon>
    </lineage>
</organism>
<comment type="caution">
    <text evidence="1">The sequence shown here is derived from an EMBL/GenBank/DDBJ whole genome shotgun (WGS) entry which is preliminary data.</text>
</comment>
<sequence length="447" mass="50503">MLSQTDLTASALDLIALQEAVVYLEPECFEYAVQVSQQAATEAHQWRSYLNSLALCGFLHWLKEQVPDLSADTTLCTLLQPQYASVLDAVCHLRVGDFTLCLLVTESVANEQVRTPRAVIELPEFIAHFYVLIEIQEEQEQMILRGCLRYDQLQHFRENLPLQAQSDWTYKLPLDWFDPNYSHLLLYLRFLEASTLALPTALNQEPSEPLAEVALSDVLPQLKSGNQLWQVLTWEQGIEALTNPPLLNLLYQLQTQPEQSASITQSISHLLLRLKHQVLNVWNWSQDRLDETAEALSWSSPQVLSPAVAMRRSPEKVEAALQDLVQQQGIEIPNSARYAYTNFESSIFQLCAVTWHTPNTLEFTAQQASEWALLLILVAQPGKVMPLGTKLQVSNTTVLGEVKLETSDLYLYLLVEGQQNEAFTVTILPPNDLPTTLPAFVCHSNHI</sequence>
<dbReference type="Pfam" id="PF08852">
    <property type="entry name" value="DUF1822"/>
    <property type="match status" value="1"/>
</dbReference>